<proteinExistence type="predicted"/>
<dbReference type="Proteomes" id="UP000287651">
    <property type="component" value="Unassembled WGS sequence"/>
</dbReference>
<organism evidence="1 2">
    <name type="scientific">Ensete ventricosum</name>
    <name type="common">Abyssinian banana</name>
    <name type="synonym">Musa ensete</name>
    <dbReference type="NCBI Taxonomy" id="4639"/>
    <lineage>
        <taxon>Eukaryota</taxon>
        <taxon>Viridiplantae</taxon>
        <taxon>Streptophyta</taxon>
        <taxon>Embryophyta</taxon>
        <taxon>Tracheophyta</taxon>
        <taxon>Spermatophyta</taxon>
        <taxon>Magnoliopsida</taxon>
        <taxon>Liliopsida</taxon>
        <taxon>Zingiberales</taxon>
        <taxon>Musaceae</taxon>
        <taxon>Ensete</taxon>
    </lineage>
</organism>
<protein>
    <submittedName>
        <fullName evidence="1">Uncharacterized protein</fullName>
    </submittedName>
</protein>
<evidence type="ECO:0000313" key="1">
    <source>
        <dbReference type="EMBL" id="RRT41956.1"/>
    </source>
</evidence>
<name>A0A426XR27_ENSVE</name>
<evidence type="ECO:0000313" key="2">
    <source>
        <dbReference type="Proteomes" id="UP000287651"/>
    </source>
</evidence>
<dbReference type="EMBL" id="AMZH03018164">
    <property type="protein sequence ID" value="RRT41956.1"/>
    <property type="molecule type" value="Genomic_DNA"/>
</dbReference>
<gene>
    <name evidence="1" type="ORF">B296_00054154</name>
</gene>
<dbReference type="AlphaFoldDB" id="A0A426XR27"/>
<accession>A0A426XR27</accession>
<reference evidence="1 2" key="1">
    <citation type="journal article" date="2014" name="Agronomy (Basel)">
        <title>A Draft Genome Sequence for Ensete ventricosum, the Drought-Tolerant Tree Against Hunger.</title>
        <authorList>
            <person name="Harrison J."/>
            <person name="Moore K.A."/>
            <person name="Paszkiewicz K."/>
            <person name="Jones T."/>
            <person name="Grant M."/>
            <person name="Ambacheew D."/>
            <person name="Muzemil S."/>
            <person name="Studholme D.J."/>
        </authorList>
    </citation>
    <scope>NUCLEOTIDE SEQUENCE [LARGE SCALE GENOMIC DNA]</scope>
</reference>
<sequence length="115" mass="12633">MHRVDTVGNSPGVRWELADGIESLPGWRKGVRQKKTETHRKIVEGSRKACRERFAEWIGKLAGRSPEEDRKTRHKNVGGCRIGGTGGCTATALVFGRLTRPGWAVEPPVPKCSGD</sequence>
<comment type="caution">
    <text evidence="1">The sequence shown here is derived from an EMBL/GenBank/DDBJ whole genome shotgun (WGS) entry which is preliminary data.</text>
</comment>